<accession>A0ABV7WC42</accession>
<protein>
    <submittedName>
        <fullName evidence="4">PP2C family protein-serine/threonine phosphatase</fullName>
        <ecNumber evidence="4">3.1.3.16</ecNumber>
    </submittedName>
</protein>
<feature type="compositionally biased region" description="Low complexity" evidence="2">
    <location>
        <begin position="70"/>
        <end position="80"/>
    </location>
</feature>
<gene>
    <name evidence="4" type="ORF">ACFOLH_00485</name>
</gene>
<dbReference type="SUPFAM" id="SSF81606">
    <property type="entry name" value="PP2C-like"/>
    <property type="match status" value="1"/>
</dbReference>
<dbReference type="GO" id="GO:0004722">
    <property type="term" value="F:protein serine/threonine phosphatase activity"/>
    <property type="evidence" value="ECO:0007669"/>
    <property type="project" value="UniProtKB-EC"/>
</dbReference>
<evidence type="ECO:0000313" key="5">
    <source>
        <dbReference type="Proteomes" id="UP001595685"/>
    </source>
</evidence>
<comment type="caution">
    <text evidence="4">The sequence shown here is derived from an EMBL/GenBank/DDBJ whole genome shotgun (WGS) entry which is preliminary data.</text>
</comment>
<dbReference type="SMART" id="SM00331">
    <property type="entry name" value="PP2C_SIG"/>
    <property type="match status" value="1"/>
</dbReference>
<dbReference type="InterPro" id="IPR001932">
    <property type="entry name" value="PPM-type_phosphatase-like_dom"/>
</dbReference>
<dbReference type="Pfam" id="PF07228">
    <property type="entry name" value="SpoIIE"/>
    <property type="match status" value="1"/>
</dbReference>
<feature type="region of interest" description="Disordered" evidence="2">
    <location>
        <begin position="62"/>
        <end position="106"/>
    </location>
</feature>
<keyword evidence="1 4" id="KW-0378">Hydrolase</keyword>
<dbReference type="InterPro" id="IPR052016">
    <property type="entry name" value="Bact_Sigma-Reg"/>
</dbReference>
<keyword evidence="5" id="KW-1185">Reference proteome</keyword>
<dbReference type="PANTHER" id="PTHR43156:SF2">
    <property type="entry name" value="STAGE II SPORULATION PROTEIN E"/>
    <property type="match status" value="1"/>
</dbReference>
<proteinExistence type="predicted"/>
<evidence type="ECO:0000256" key="1">
    <source>
        <dbReference type="ARBA" id="ARBA00022801"/>
    </source>
</evidence>
<dbReference type="Proteomes" id="UP001595685">
    <property type="component" value="Unassembled WGS sequence"/>
</dbReference>
<name>A0ABV7WC42_9MICO</name>
<sequence length="448" mass="47184">MHERDERALAAVRTLLRASHLAGPSSLPLLVAEAGERLGAEAARLYLVDYEQSWLVPVHGSGRTGRHAGAHAAGDGAAEVEAGDGGDSTDGTDRPDGRAAADGDGAVAIDGTVPGLVFTDIRQHVSTAGGATTVWSPVLDGTERLGVLSLRLPAGEEADPDLLADVADVAALLAELVLTRSLYGDAVELTRRREDLTVAAELQWGLLPPLTYVAPDVSIAGVLSPAHEVAGDSFDYAANGDVLHVSLLDAMGHGLEATLLAAVALSVLRNSRRSGRGLAETVLAVDSAIAAQFGPDKFLTGIVGELHVPTGVWRWVTCGHPPALLLREGQVVKRLDSVVGVPIGLGLFDGEPEVGQERLQPGDRLLLHTDGVTEARDQEGNFFGDERLQGFLTREAADARPVAETLRRLNLAVLRHQHGRLQDDATTVILEWRTDEAARTTEGAVPAH</sequence>
<dbReference type="EC" id="3.1.3.16" evidence="4"/>
<evidence type="ECO:0000313" key="4">
    <source>
        <dbReference type="EMBL" id="MFC3686813.1"/>
    </source>
</evidence>
<evidence type="ECO:0000256" key="2">
    <source>
        <dbReference type="SAM" id="MobiDB-lite"/>
    </source>
</evidence>
<organism evidence="4 5">
    <name type="scientific">Aquipuribacter hungaricus</name>
    <dbReference type="NCBI Taxonomy" id="545624"/>
    <lineage>
        <taxon>Bacteria</taxon>
        <taxon>Bacillati</taxon>
        <taxon>Actinomycetota</taxon>
        <taxon>Actinomycetes</taxon>
        <taxon>Micrococcales</taxon>
        <taxon>Intrasporangiaceae</taxon>
        <taxon>Aquipuribacter</taxon>
    </lineage>
</organism>
<evidence type="ECO:0000259" key="3">
    <source>
        <dbReference type="SMART" id="SM00331"/>
    </source>
</evidence>
<dbReference type="InterPro" id="IPR036457">
    <property type="entry name" value="PPM-type-like_dom_sf"/>
</dbReference>
<feature type="domain" description="PPM-type phosphatase" evidence="3">
    <location>
        <begin position="214"/>
        <end position="432"/>
    </location>
</feature>
<dbReference type="Gene3D" id="3.60.40.10">
    <property type="entry name" value="PPM-type phosphatase domain"/>
    <property type="match status" value="1"/>
</dbReference>
<reference evidence="5" key="1">
    <citation type="journal article" date="2019" name="Int. J. Syst. Evol. Microbiol.">
        <title>The Global Catalogue of Microorganisms (GCM) 10K type strain sequencing project: providing services to taxonomists for standard genome sequencing and annotation.</title>
        <authorList>
            <consortium name="The Broad Institute Genomics Platform"/>
            <consortium name="The Broad Institute Genome Sequencing Center for Infectious Disease"/>
            <person name="Wu L."/>
            <person name="Ma J."/>
        </authorList>
    </citation>
    <scope>NUCLEOTIDE SEQUENCE [LARGE SCALE GENOMIC DNA]</scope>
    <source>
        <strain evidence="5">NCAIM B.02333</strain>
    </source>
</reference>
<dbReference type="RefSeq" id="WP_340295414.1">
    <property type="nucleotide sequence ID" value="NZ_JBBEOI010000238.1"/>
</dbReference>
<dbReference type="EMBL" id="JBHRWW010000001">
    <property type="protein sequence ID" value="MFC3686813.1"/>
    <property type="molecule type" value="Genomic_DNA"/>
</dbReference>
<feature type="compositionally biased region" description="Basic and acidic residues" evidence="2">
    <location>
        <begin position="91"/>
        <end position="101"/>
    </location>
</feature>
<dbReference type="PANTHER" id="PTHR43156">
    <property type="entry name" value="STAGE II SPORULATION PROTEIN E-RELATED"/>
    <property type="match status" value="1"/>
</dbReference>